<evidence type="ECO:0008006" key="4">
    <source>
        <dbReference type="Google" id="ProtNLM"/>
    </source>
</evidence>
<feature type="chain" id="PRO_5032565486" description="Lipoprotein" evidence="1">
    <location>
        <begin position="26"/>
        <end position="175"/>
    </location>
</feature>
<evidence type="ECO:0000313" key="3">
    <source>
        <dbReference type="Proteomes" id="UP000530564"/>
    </source>
</evidence>
<keyword evidence="3" id="KW-1185">Reference proteome</keyword>
<dbReference type="AlphaFoldDB" id="A0A839ZW21"/>
<keyword evidence="1" id="KW-0732">Signal</keyword>
<proteinExistence type="predicted"/>
<feature type="signal peptide" evidence="1">
    <location>
        <begin position="1"/>
        <end position="25"/>
    </location>
</feature>
<sequence length="175" mass="17604">MTSNRLSLTLAAAAALALVGCGQQATKPAEAPAEAPAAAPAPPPAPVAVAPVVDQAALKALLSPDETLEVVTLDPAGAASVSGEVKGYKAPVYAVPVAAAQTLIVTFEPSNTNLYVNVVDSADTSGAAVHRGEVDGPKARVNAAKAGVYLVKPFQPRATARRDEAATFKLTIAVK</sequence>
<comment type="caution">
    <text evidence="2">The sequence shown here is derived from an EMBL/GenBank/DDBJ whole genome shotgun (WGS) entry which is preliminary data.</text>
</comment>
<protein>
    <recommendedName>
        <fullName evidence="4">Lipoprotein</fullName>
    </recommendedName>
</protein>
<dbReference type="PROSITE" id="PS51257">
    <property type="entry name" value="PROKAR_LIPOPROTEIN"/>
    <property type="match status" value="1"/>
</dbReference>
<evidence type="ECO:0000256" key="1">
    <source>
        <dbReference type="SAM" id="SignalP"/>
    </source>
</evidence>
<reference evidence="2 3" key="1">
    <citation type="submission" date="2020-08" db="EMBL/GenBank/DDBJ databases">
        <title>Genomic Encyclopedia of Type Strains, Phase IV (KMG-IV): sequencing the most valuable type-strain genomes for metagenomic binning, comparative biology and taxonomic classification.</title>
        <authorList>
            <person name="Goeker M."/>
        </authorList>
    </citation>
    <scope>NUCLEOTIDE SEQUENCE [LARGE SCALE GENOMIC DNA]</scope>
    <source>
        <strain evidence="2 3">DSM 21793</strain>
    </source>
</reference>
<accession>A0A839ZW21</accession>
<dbReference type="RefSeq" id="WP_183771041.1">
    <property type="nucleotide sequence ID" value="NZ_JACIDK010000002.1"/>
</dbReference>
<dbReference type="Gene3D" id="2.60.120.380">
    <property type="match status" value="1"/>
</dbReference>
<dbReference type="EMBL" id="JACIDK010000002">
    <property type="protein sequence ID" value="MBB3890705.1"/>
    <property type="molecule type" value="Genomic_DNA"/>
</dbReference>
<dbReference type="Proteomes" id="UP000530564">
    <property type="component" value="Unassembled WGS sequence"/>
</dbReference>
<organism evidence="2 3">
    <name type="scientific">Phenylobacterium haematophilum</name>
    <dbReference type="NCBI Taxonomy" id="98513"/>
    <lineage>
        <taxon>Bacteria</taxon>
        <taxon>Pseudomonadati</taxon>
        <taxon>Pseudomonadota</taxon>
        <taxon>Alphaproteobacteria</taxon>
        <taxon>Caulobacterales</taxon>
        <taxon>Caulobacteraceae</taxon>
        <taxon>Phenylobacterium</taxon>
    </lineage>
</organism>
<name>A0A839ZW21_9CAUL</name>
<evidence type="ECO:0000313" key="2">
    <source>
        <dbReference type="EMBL" id="MBB3890705.1"/>
    </source>
</evidence>
<gene>
    <name evidence="2" type="ORF">GGQ61_001422</name>
</gene>